<evidence type="ECO:0000256" key="2">
    <source>
        <dbReference type="ARBA" id="ARBA00022679"/>
    </source>
</evidence>
<reference evidence="5 6" key="1">
    <citation type="submission" date="2024-04" db="EMBL/GenBank/DDBJ databases">
        <title>Novel species of the genus Ideonella isolated from streams.</title>
        <authorList>
            <person name="Lu H."/>
        </authorList>
    </citation>
    <scope>NUCLEOTIDE SEQUENCE [LARGE SCALE GENOMIC DNA]</scope>
    <source>
        <strain evidence="5 6">DXS29W</strain>
    </source>
</reference>
<sequence length="212" mass="23719">MPSSAEAGPPSPQILTTRLPAPRGSRLARALLRLAGWQLVFDGLPARQGVIIGYPHTSNWDFVVGVLAKWALGLHFAFWGKESLFRIPLFGRWLRWLGGIPVDRFNANGIVGDMVERFQVARANDQFLWLALAPEGTRRYQPHWRSGFYQVALQADVPLALAFFDYQRKRFGVEVVLKLCGDREADLATIRAAYDRVTGKHPDLAAPIVLKG</sequence>
<dbReference type="Pfam" id="PF01553">
    <property type="entry name" value="Acyltransferase"/>
    <property type="match status" value="1"/>
</dbReference>
<feature type="domain" description="Phospholipid/glycerol acyltransferase" evidence="4">
    <location>
        <begin position="50"/>
        <end position="164"/>
    </location>
</feature>
<dbReference type="PANTHER" id="PTHR10434:SF9">
    <property type="entry name" value="PHOSPHOLIPID_GLYCEROL ACYLTRANSFERASE DOMAIN-CONTAINING PROTEIN"/>
    <property type="match status" value="1"/>
</dbReference>
<keyword evidence="6" id="KW-1185">Reference proteome</keyword>
<dbReference type="EMBL" id="JBBUTG010000011">
    <property type="protein sequence ID" value="MEK8032651.1"/>
    <property type="molecule type" value="Genomic_DNA"/>
</dbReference>
<evidence type="ECO:0000313" key="5">
    <source>
        <dbReference type="EMBL" id="MEK8032651.1"/>
    </source>
</evidence>
<dbReference type="SUPFAM" id="SSF69593">
    <property type="entry name" value="Glycerol-3-phosphate (1)-acyltransferase"/>
    <property type="match status" value="1"/>
</dbReference>
<protein>
    <submittedName>
        <fullName evidence="5">1-acyl-sn-glycerol-3-phosphate acyltransferase</fullName>
    </submittedName>
</protein>
<organism evidence="5 6">
    <name type="scientific">Ideonella lacteola</name>
    <dbReference type="NCBI Taxonomy" id="2984193"/>
    <lineage>
        <taxon>Bacteria</taxon>
        <taxon>Pseudomonadati</taxon>
        <taxon>Pseudomonadota</taxon>
        <taxon>Betaproteobacteria</taxon>
        <taxon>Burkholderiales</taxon>
        <taxon>Sphaerotilaceae</taxon>
        <taxon>Ideonella</taxon>
    </lineage>
</organism>
<evidence type="ECO:0000259" key="4">
    <source>
        <dbReference type="SMART" id="SM00563"/>
    </source>
</evidence>
<comment type="caution">
    <text evidence="5">The sequence shown here is derived from an EMBL/GenBank/DDBJ whole genome shotgun (WGS) entry which is preliminary data.</text>
</comment>
<proteinExistence type="predicted"/>
<dbReference type="SMART" id="SM00563">
    <property type="entry name" value="PlsC"/>
    <property type="match status" value="1"/>
</dbReference>
<accession>A0ABU9BRQ5</accession>
<comment type="pathway">
    <text evidence="1">Lipid metabolism.</text>
</comment>
<evidence type="ECO:0000256" key="3">
    <source>
        <dbReference type="ARBA" id="ARBA00023315"/>
    </source>
</evidence>
<dbReference type="GO" id="GO:0016746">
    <property type="term" value="F:acyltransferase activity"/>
    <property type="evidence" value="ECO:0007669"/>
    <property type="project" value="UniProtKB-KW"/>
</dbReference>
<evidence type="ECO:0000256" key="1">
    <source>
        <dbReference type="ARBA" id="ARBA00005189"/>
    </source>
</evidence>
<evidence type="ECO:0000313" key="6">
    <source>
        <dbReference type="Proteomes" id="UP001371218"/>
    </source>
</evidence>
<gene>
    <name evidence="5" type="ORF">AACH06_17670</name>
</gene>
<keyword evidence="2" id="KW-0808">Transferase</keyword>
<keyword evidence="3 5" id="KW-0012">Acyltransferase</keyword>
<dbReference type="RefSeq" id="WP_341427068.1">
    <property type="nucleotide sequence ID" value="NZ_JBBUTG010000011.1"/>
</dbReference>
<dbReference type="PANTHER" id="PTHR10434">
    <property type="entry name" value="1-ACYL-SN-GLYCEROL-3-PHOSPHATE ACYLTRANSFERASE"/>
    <property type="match status" value="1"/>
</dbReference>
<name>A0ABU9BRQ5_9BURK</name>
<dbReference type="InterPro" id="IPR002123">
    <property type="entry name" value="Plipid/glycerol_acylTrfase"/>
</dbReference>
<dbReference type="Proteomes" id="UP001371218">
    <property type="component" value="Unassembled WGS sequence"/>
</dbReference>